<name>A0ABT3SQQ7_9GAMM</name>
<sequence>MNNSPIEELDRRGYRNFALTFGTILVILFGLFFPWLLALRFPVWPWLFLLGLGLWGALVPMTLRPFYRIWMKFGLLLSKVTTPLILGVVYYGVITPTGLIARLFRSDPLNRNCEQECSSYRVESQPKPNDHMENPF</sequence>
<proteinExistence type="predicted"/>
<keyword evidence="1" id="KW-1133">Transmembrane helix</keyword>
<accession>A0ABT3SQQ7</accession>
<comment type="caution">
    <text evidence="2">The sequence shown here is derived from an EMBL/GenBank/DDBJ whole genome shotgun (WGS) entry which is preliminary data.</text>
</comment>
<feature type="transmembrane region" description="Helical" evidence="1">
    <location>
        <begin position="84"/>
        <end position="104"/>
    </location>
</feature>
<protein>
    <submittedName>
        <fullName evidence="2">SxtJ</fullName>
    </submittedName>
</protein>
<dbReference type="Pfam" id="PF19588">
    <property type="entry name" value="SxtJ"/>
    <property type="match status" value="1"/>
</dbReference>
<organism evidence="2 3">
    <name type="scientific">Candidatus Seongchinamella marina</name>
    <dbReference type="NCBI Taxonomy" id="2518990"/>
    <lineage>
        <taxon>Bacteria</taxon>
        <taxon>Pseudomonadati</taxon>
        <taxon>Pseudomonadota</taxon>
        <taxon>Gammaproteobacteria</taxon>
        <taxon>Cellvibrionales</taxon>
        <taxon>Halieaceae</taxon>
        <taxon>Seongchinamella</taxon>
    </lineage>
</organism>
<gene>
    <name evidence="2" type="ORF">EYC87_00190</name>
</gene>
<dbReference type="Proteomes" id="UP001143307">
    <property type="component" value="Unassembled WGS sequence"/>
</dbReference>
<dbReference type="RefSeq" id="WP_279251070.1">
    <property type="nucleotide sequence ID" value="NZ_SHNP01000001.1"/>
</dbReference>
<evidence type="ECO:0000313" key="2">
    <source>
        <dbReference type="EMBL" id="MCX2972001.1"/>
    </source>
</evidence>
<evidence type="ECO:0000256" key="1">
    <source>
        <dbReference type="SAM" id="Phobius"/>
    </source>
</evidence>
<reference evidence="2" key="1">
    <citation type="submission" date="2019-02" db="EMBL/GenBank/DDBJ databases">
        <authorList>
            <person name="Li S.-H."/>
        </authorList>
    </citation>
    <scope>NUCLEOTIDE SEQUENCE</scope>
    <source>
        <strain evidence="2">IMCC8485</strain>
    </source>
</reference>
<feature type="transmembrane region" description="Helical" evidence="1">
    <location>
        <begin position="43"/>
        <end position="63"/>
    </location>
</feature>
<dbReference type="EMBL" id="SHNP01000001">
    <property type="protein sequence ID" value="MCX2972001.1"/>
    <property type="molecule type" value="Genomic_DNA"/>
</dbReference>
<keyword evidence="1" id="KW-0472">Membrane</keyword>
<evidence type="ECO:0000313" key="3">
    <source>
        <dbReference type="Proteomes" id="UP001143307"/>
    </source>
</evidence>
<keyword evidence="3" id="KW-1185">Reference proteome</keyword>
<dbReference type="InterPro" id="IPR045781">
    <property type="entry name" value="SxtJ"/>
</dbReference>
<feature type="transmembrane region" description="Helical" evidence="1">
    <location>
        <begin position="17"/>
        <end position="37"/>
    </location>
</feature>
<keyword evidence="1" id="KW-0812">Transmembrane</keyword>